<dbReference type="AlphaFoldDB" id="A0A5C6BSB1"/>
<feature type="transmembrane region" description="Helical" evidence="7">
    <location>
        <begin position="451"/>
        <end position="470"/>
    </location>
</feature>
<evidence type="ECO:0000256" key="2">
    <source>
        <dbReference type="ARBA" id="ARBA00022475"/>
    </source>
</evidence>
<feature type="transmembrane region" description="Helical" evidence="7">
    <location>
        <begin position="284"/>
        <end position="305"/>
    </location>
</feature>
<keyword evidence="5 7" id="KW-0472">Membrane</keyword>
<comment type="subcellular location">
    <subcellularLocation>
        <location evidence="1">Cell membrane</location>
        <topology evidence="1">Multi-pass membrane protein</topology>
    </subcellularLocation>
</comment>
<keyword evidence="3 7" id="KW-0812">Transmembrane</keyword>
<evidence type="ECO:0000259" key="9">
    <source>
        <dbReference type="Pfam" id="PF03553"/>
    </source>
</evidence>
<dbReference type="Pfam" id="PF03553">
    <property type="entry name" value="Na_H_antiporter"/>
    <property type="match status" value="1"/>
</dbReference>
<keyword evidence="2" id="KW-1003">Cell membrane</keyword>
<protein>
    <submittedName>
        <fullName evidence="10">Malate-2H(+)/Na(+)-lactate antiporter</fullName>
    </submittedName>
</protein>
<dbReference type="OrthoDB" id="9762978at2"/>
<feature type="compositionally biased region" description="Acidic residues" evidence="6">
    <location>
        <begin position="690"/>
        <end position="701"/>
    </location>
</feature>
<evidence type="ECO:0000256" key="4">
    <source>
        <dbReference type="ARBA" id="ARBA00022989"/>
    </source>
</evidence>
<feature type="transmembrane region" description="Helical" evidence="7">
    <location>
        <begin position="394"/>
        <end position="414"/>
    </location>
</feature>
<comment type="caution">
    <text evidence="10">The sequence shown here is derived from an EMBL/GenBank/DDBJ whole genome shotgun (WGS) entry which is preliminary data.</text>
</comment>
<gene>
    <name evidence="10" type="primary">mleN</name>
    <name evidence="10" type="ORF">CA54_34810</name>
</gene>
<evidence type="ECO:0000256" key="6">
    <source>
        <dbReference type="SAM" id="MobiDB-lite"/>
    </source>
</evidence>
<feature type="region of interest" description="Disordered" evidence="6">
    <location>
        <begin position="685"/>
        <end position="736"/>
    </location>
</feature>
<feature type="chain" id="PRO_5022850074" evidence="8">
    <location>
        <begin position="21"/>
        <end position="736"/>
    </location>
</feature>
<organism evidence="10 11">
    <name type="scientific">Symmachiella macrocystis</name>
    <dbReference type="NCBI Taxonomy" id="2527985"/>
    <lineage>
        <taxon>Bacteria</taxon>
        <taxon>Pseudomonadati</taxon>
        <taxon>Planctomycetota</taxon>
        <taxon>Planctomycetia</taxon>
        <taxon>Planctomycetales</taxon>
        <taxon>Planctomycetaceae</taxon>
        <taxon>Symmachiella</taxon>
    </lineage>
</organism>
<feature type="signal peptide" evidence="8">
    <location>
        <begin position="1"/>
        <end position="20"/>
    </location>
</feature>
<dbReference type="InterPro" id="IPR018461">
    <property type="entry name" value="Na/H_Antiport_NhaC-like_C"/>
</dbReference>
<evidence type="ECO:0000256" key="1">
    <source>
        <dbReference type="ARBA" id="ARBA00004651"/>
    </source>
</evidence>
<proteinExistence type="predicted"/>
<feature type="transmembrane region" description="Helical" evidence="7">
    <location>
        <begin position="160"/>
        <end position="181"/>
    </location>
</feature>
<dbReference type="Proteomes" id="UP000320735">
    <property type="component" value="Unassembled WGS sequence"/>
</dbReference>
<feature type="compositionally biased region" description="Acidic residues" evidence="6">
    <location>
        <begin position="715"/>
        <end position="736"/>
    </location>
</feature>
<dbReference type="RefSeq" id="WP_146371899.1">
    <property type="nucleotide sequence ID" value="NZ_SJPP01000001.1"/>
</dbReference>
<feature type="domain" description="Na+/H+ antiporter NhaC-like C-terminal" evidence="9">
    <location>
        <begin position="293"/>
        <end position="636"/>
    </location>
</feature>
<name>A0A5C6BSB1_9PLAN</name>
<evidence type="ECO:0000256" key="7">
    <source>
        <dbReference type="SAM" id="Phobius"/>
    </source>
</evidence>
<reference evidence="10 11" key="1">
    <citation type="submission" date="2019-02" db="EMBL/GenBank/DDBJ databases">
        <title>Deep-cultivation of Planctomycetes and their phenomic and genomic characterization uncovers novel biology.</title>
        <authorList>
            <person name="Wiegand S."/>
            <person name="Jogler M."/>
            <person name="Boedeker C."/>
            <person name="Pinto D."/>
            <person name="Vollmers J."/>
            <person name="Rivas-Marin E."/>
            <person name="Kohn T."/>
            <person name="Peeters S.H."/>
            <person name="Heuer A."/>
            <person name="Rast P."/>
            <person name="Oberbeckmann S."/>
            <person name="Bunk B."/>
            <person name="Jeske O."/>
            <person name="Meyerdierks A."/>
            <person name="Storesund J.E."/>
            <person name="Kallscheuer N."/>
            <person name="Luecker S."/>
            <person name="Lage O.M."/>
            <person name="Pohl T."/>
            <person name="Merkel B.J."/>
            <person name="Hornburger P."/>
            <person name="Mueller R.-W."/>
            <person name="Bruemmer F."/>
            <person name="Labrenz M."/>
            <person name="Spormann A.M."/>
            <person name="Op Den Camp H."/>
            <person name="Overmann J."/>
            <person name="Amann R."/>
            <person name="Jetten M.S.M."/>
            <person name="Mascher T."/>
            <person name="Medema M.H."/>
            <person name="Devos D.P."/>
            <person name="Kaster A.-K."/>
            <person name="Ovreas L."/>
            <person name="Rohde M."/>
            <person name="Galperin M.Y."/>
            <person name="Jogler C."/>
        </authorList>
    </citation>
    <scope>NUCLEOTIDE SEQUENCE [LARGE SCALE GENOMIC DNA]</scope>
    <source>
        <strain evidence="10 11">CA54</strain>
    </source>
</reference>
<evidence type="ECO:0000256" key="8">
    <source>
        <dbReference type="SAM" id="SignalP"/>
    </source>
</evidence>
<dbReference type="PANTHER" id="PTHR43478:SF1">
    <property type="entry name" value="NA+_H+ ANTIPORTER NHAC-LIKE C-TERMINAL DOMAIN-CONTAINING PROTEIN"/>
    <property type="match status" value="1"/>
</dbReference>
<feature type="compositionally biased region" description="Basic and acidic residues" evidence="6">
    <location>
        <begin position="702"/>
        <end position="714"/>
    </location>
</feature>
<feature type="transmembrane region" description="Helical" evidence="7">
    <location>
        <begin position="530"/>
        <end position="556"/>
    </location>
</feature>
<sequence length="736" mass="79121" precursor="true">MKTFSASCLLLLLLAHPACGQVPAAERNPPPLPPQFRILNPGVVISGVPVSKVVIEALDPDGQLDTGFNDRAMIEGIIIRTAGKPKAIPPFQHGLLTLTTDFARETKVYVESNKISVHRLKQPQRTVVLSVVRISGLLSLLPPLLAIGVAVWLRNVIVALFASVWVGAVILARGNFYAGFVRTLDTYLLNQLTQPNDPAHSHLLILLFTMFLGATIGVMSASGGTHALVDSMSRFTRTRQRGQLMTWCLGMVVFFDDYANTMLVGTTMRPVTDRLKISREKLSFLVDSTAAPVAGLALISTWVGFELGQIQDTYTILGLDSQSVYEVFLFSIPFRFYAVYLLVFVALIAIVGHDYGPMLKAEIRTLVYDQPAAPGSAVAVNDSPSVDLPDRPTAFNAIIPLVGLVALVLLGLWFSGSRLLDVANAQAVASGQPVLEKTIWRVIALAESNRVLFFASFTASLVAMATALLFKSLTLNQAVEAWLNGAKSMFLAVVILILAWALADICQAGQLNTAGFLVEHTQQTLAVQWVPAVVFVLAGVISLATGSSFTTMGLLMPLAITITHSKLALLNQGDPSHHLMVASIGAVLSGAIFGDHCSPISDTTVLSSAATNCDHLDHVGTQVPYALTVAGVSLLFGYIPIGFGYSFLVALLPMGAIVLLLIIQFYGRSAETQANIILAEIGEATPESNVADDESEEANEDEEKRERRLEREAAEAAEAEAEVEEEPSEDDEGGKY</sequence>
<keyword evidence="11" id="KW-1185">Reference proteome</keyword>
<evidence type="ECO:0000313" key="10">
    <source>
        <dbReference type="EMBL" id="TWU14612.1"/>
    </source>
</evidence>
<keyword evidence="8" id="KW-0732">Signal</keyword>
<dbReference type="PANTHER" id="PTHR43478">
    <property type="entry name" value="NA+/H+ ANTIPORTER-RELATED"/>
    <property type="match status" value="1"/>
</dbReference>
<evidence type="ECO:0000256" key="3">
    <source>
        <dbReference type="ARBA" id="ARBA00022692"/>
    </source>
</evidence>
<dbReference type="EMBL" id="SJPP01000001">
    <property type="protein sequence ID" value="TWU14612.1"/>
    <property type="molecule type" value="Genomic_DNA"/>
</dbReference>
<feature type="transmembrane region" description="Helical" evidence="7">
    <location>
        <begin position="647"/>
        <end position="667"/>
    </location>
</feature>
<feature type="transmembrane region" description="Helical" evidence="7">
    <location>
        <begin position="490"/>
        <end position="510"/>
    </location>
</feature>
<feature type="transmembrane region" description="Helical" evidence="7">
    <location>
        <begin position="325"/>
        <end position="351"/>
    </location>
</feature>
<feature type="transmembrane region" description="Helical" evidence="7">
    <location>
        <begin position="127"/>
        <end position="153"/>
    </location>
</feature>
<accession>A0A5C6BSB1</accession>
<keyword evidence="4 7" id="KW-1133">Transmembrane helix</keyword>
<evidence type="ECO:0000256" key="5">
    <source>
        <dbReference type="ARBA" id="ARBA00023136"/>
    </source>
</evidence>
<evidence type="ECO:0000313" key="11">
    <source>
        <dbReference type="Proteomes" id="UP000320735"/>
    </source>
</evidence>
<dbReference type="GO" id="GO:0005886">
    <property type="term" value="C:plasma membrane"/>
    <property type="evidence" value="ECO:0007669"/>
    <property type="project" value="UniProtKB-SubCell"/>
</dbReference>
<feature type="transmembrane region" description="Helical" evidence="7">
    <location>
        <begin position="201"/>
        <end position="229"/>
    </location>
</feature>